<dbReference type="InterPro" id="IPR036188">
    <property type="entry name" value="FAD/NAD-bd_sf"/>
</dbReference>
<evidence type="ECO:0000259" key="1">
    <source>
        <dbReference type="Pfam" id="PF07992"/>
    </source>
</evidence>
<proteinExistence type="predicted"/>
<dbReference type="Gene3D" id="3.50.50.60">
    <property type="entry name" value="FAD/NAD(P)-binding domain"/>
    <property type="match status" value="2"/>
</dbReference>
<dbReference type="PRINTS" id="PR00469">
    <property type="entry name" value="PNDRDTASEII"/>
</dbReference>
<dbReference type="Proteomes" id="UP001597106">
    <property type="component" value="Unassembled WGS sequence"/>
</dbReference>
<keyword evidence="2" id="KW-0560">Oxidoreductase</keyword>
<dbReference type="RefSeq" id="WP_379077632.1">
    <property type="nucleotide sequence ID" value="NZ_JBHTJW010000003.1"/>
</dbReference>
<evidence type="ECO:0000313" key="2">
    <source>
        <dbReference type="EMBL" id="MFD0930782.1"/>
    </source>
</evidence>
<dbReference type="PROSITE" id="PS51257">
    <property type="entry name" value="PROKAR_LIPOPROTEIN"/>
    <property type="match status" value="1"/>
</dbReference>
<name>A0ABW3GJI0_9PROT</name>
<feature type="domain" description="FAD/NAD(P)-binding" evidence="1">
    <location>
        <begin position="6"/>
        <end position="130"/>
    </location>
</feature>
<dbReference type="SUPFAM" id="SSF51905">
    <property type="entry name" value="FAD/NAD(P)-binding domain"/>
    <property type="match status" value="1"/>
</dbReference>
<keyword evidence="3" id="KW-1185">Reference proteome</keyword>
<dbReference type="EC" id="1.-.-.-" evidence="2"/>
<dbReference type="PANTHER" id="PTHR10632">
    <property type="entry name" value="SULFIDE:QUINONE OXIDOREDUCTASE"/>
    <property type="match status" value="1"/>
</dbReference>
<sequence>MQKNNFDIVIVGGGAAGCAMAASLKKRDNTLAIAIIEPAAQHYYQPAWTLVGAGEFDAANTVRPMAECIPHGVTWLHAAATGFMPEEKHVVTDRLDKIQYQQLVVAAGLKLHWEGIKGLPETLGKHGVTSNYRFDLAPYTWQLVQQLQSGKALFTQPPMPIKCAGAPQKALYLSCAEWLAQGRLGQIKASFYSAAPALFGVKEYVEPLMQYIRRYQVDLHLNSTLIEVDGPNKTAWFNIKDADGNVQHISETFDMLHVVPPQTAPDFIKQSPLANADGWVEVDQHSLQHVRYPDIFGVGDCTNTPNAKTAAAARKQVVIAAENLLAARAGLALPSRYDGYGSCPLTVEKGKIILAEFGYGGKIVPTFPWDSTKARRSAWWLKKYLLPKVYWHLMLKGREWLARCGACG</sequence>
<dbReference type="InterPro" id="IPR015904">
    <property type="entry name" value="Sulphide_quinone_reductase"/>
</dbReference>
<accession>A0ABW3GJI0</accession>
<evidence type="ECO:0000313" key="3">
    <source>
        <dbReference type="Proteomes" id="UP001597106"/>
    </source>
</evidence>
<dbReference type="PANTHER" id="PTHR10632:SF2">
    <property type="entry name" value="SULFIDE:QUINONE OXIDOREDUCTASE, MITOCHONDRIAL"/>
    <property type="match status" value="1"/>
</dbReference>
<dbReference type="InterPro" id="IPR023753">
    <property type="entry name" value="FAD/NAD-binding_dom"/>
</dbReference>
<protein>
    <submittedName>
        <fullName evidence="2">FAD/NAD(P)-binding oxidoreductase</fullName>
        <ecNumber evidence="2">1.-.-.-</ecNumber>
    </submittedName>
</protein>
<organism evidence="2 3">
    <name type="scientific">Methylophilus glucosoxydans</name>
    <dbReference type="NCBI Taxonomy" id="752553"/>
    <lineage>
        <taxon>Bacteria</taxon>
        <taxon>Pseudomonadati</taxon>
        <taxon>Pseudomonadota</taxon>
        <taxon>Betaproteobacteria</taxon>
        <taxon>Nitrosomonadales</taxon>
        <taxon>Methylophilaceae</taxon>
        <taxon>Methylophilus</taxon>
    </lineage>
</organism>
<dbReference type="GO" id="GO:0016491">
    <property type="term" value="F:oxidoreductase activity"/>
    <property type="evidence" value="ECO:0007669"/>
    <property type="project" value="UniProtKB-KW"/>
</dbReference>
<gene>
    <name evidence="2" type="ORF">ACFQ1T_13420</name>
</gene>
<dbReference type="EMBL" id="JBHTJW010000003">
    <property type="protein sequence ID" value="MFD0930782.1"/>
    <property type="molecule type" value="Genomic_DNA"/>
</dbReference>
<reference evidence="3" key="1">
    <citation type="journal article" date="2019" name="Int. J. Syst. Evol. Microbiol.">
        <title>The Global Catalogue of Microorganisms (GCM) 10K type strain sequencing project: providing services to taxonomists for standard genome sequencing and annotation.</title>
        <authorList>
            <consortium name="The Broad Institute Genomics Platform"/>
            <consortium name="The Broad Institute Genome Sequencing Center for Infectious Disease"/>
            <person name="Wu L."/>
            <person name="Ma J."/>
        </authorList>
    </citation>
    <scope>NUCLEOTIDE SEQUENCE [LARGE SCALE GENOMIC DNA]</scope>
    <source>
        <strain evidence="3">CCUG 59685</strain>
    </source>
</reference>
<dbReference type="Pfam" id="PF07992">
    <property type="entry name" value="Pyr_redox_2"/>
    <property type="match status" value="1"/>
</dbReference>
<comment type="caution">
    <text evidence="2">The sequence shown here is derived from an EMBL/GenBank/DDBJ whole genome shotgun (WGS) entry which is preliminary data.</text>
</comment>